<name>A0A5R9B845_9MICC</name>
<protein>
    <submittedName>
        <fullName evidence="2">Uncharacterized protein</fullName>
    </submittedName>
</protein>
<sequence length="187" mass="21864">MESSQGPVSKPPPIPPRIPHRPDLPQEEREQLAAEWLERCHQAATPERIAELAPYTPEFPKESVYARLADELVRNRVSPSNTKLKRLFMKKGRLHQKQAKRRKRRRAESPVFEPTEEQASDVAHWVNEYRERNGEGPTWSEVQAHFEWTSLQTSSVIRTLKADHWLDFGLERRSLRAGECLFHGNRR</sequence>
<evidence type="ECO:0000313" key="3">
    <source>
        <dbReference type="Proteomes" id="UP000310458"/>
    </source>
</evidence>
<proteinExistence type="predicted"/>
<keyword evidence="3" id="KW-1185">Reference proteome</keyword>
<dbReference type="Proteomes" id="UP000310458">
    <property type="component" value="Unassembled WGS sequence"/>
</dbReference>
<dbReference type="AlphaFoldDB" id="A0A5R9B845"/>
<feature type="compositionally biased region" description="Basic residues" evidence="1">
    <location>
        <begin position="88"/>
        <end position="106"/>
    </location>
</feature>
<evidence type="ECO:0000313" key="2">
    <source>
        <dbReference type="EMBL" id="TLP93891.1"/>
    </source>
</evidence>
<feature type="region of interest" description="Disordered" evidence="1">
    <location>
        <begin position="1"/>
        <end position="29"/>
    </location>
</feature>
<accession>A0A5R9B845</accession>
<gene>
    <name evidence="2" type="ORF">FEF26_12730</name>
</gene>
<feature type="compositionally biased region" description="Basic and acidic residues" evidence="1">
    <location>
        <begin position="20"/>
        <end position="29"/>
    </location>
</feature>
<feature type="region of interest" description="Disordered" evidence="1">
    <location>
        <begin position="88"/>
        <end position="116"/>
    </location>
</feature>
<organism evidence="2 3">
    <name type="scientific">Nesterenkonia salmonea</name>
    <dbReference type="NCBI Taxonomy" id="1804987"/>
    <lineage>
        <taxon>Bacteria</taxon>
        <taxon>Bacillati</taxon>
        <taxon>Actinomycetota</taxon>
        <taxon>Actinomycetes</taxon>
        <taxon>Micrococcales</taxon>
        <taxon>Micrococcaceae</taxon>
        <taxon>Nesterenkonia</taxon>
    </lineage>
</organism>
<reference evidence="2 3" key="1">
    <citation type="submission" date="2019-05" db="EMBL/GenBank/DDBJ databases">
        <title>Nesterenkonia sp. GY074 isolated from the Southern Atlantic Ocean.</title>
        <authorList>
            <person name="Zhang G."/>
        </authorList>
    </citation>
    <scope>NUCLEOTIDE SEQUENCE [LARGE SCALE GENOMIC DNA]</scope>
    <source>
        <strain evidence="2 3">GY074</strain>
    </source>
</reference>
<evidence type="ECO:0000256" key="1">
    <source>
        <dbReference type="SAM" id="MobiDB-lite"/>
    </source>
</evidence>
<comment type="caution">
    <text evidence="2">The sequence shown here is derived from an EMBL/GenBank/DDBJ whole genome shotgun (WGS) entry which is preliminary data.</text>
</comment>
<dbReference type="EMBL" id="VAVZ01000039">
    <property type="protein sequence ID" value="TLP93891.1"/>
    <property type="molecule type" value="Genomic_DNA"/>
</dbReference>
<dbReference type="RefSeq" id="WP_138253917.1">
    <property type="nucleotide sequence ID" value="NZ_VAVZ01000039.1"/>
</dbReference>